<evidence type="ECO:0000256" key="2">
    <source>
        <dbReference type="ARBA" id="ARBA00022723"/>
    </source>
</evidence>
<dbReference type="AlphaFoldDB" id="A0A515EJQ8"/>
<dbReference type="GO" id="GO:0051539">
    <property type="term" value="F:4 iron, 4 sulfur cluster binding"/>
    <property type="evidence" value="ECO:0007669"/>
    <property type="project" value="UniProtKB-KW"/>
</dbReference>
<keyword evidence="3" id="KW-0227">DNA damage</keyword>
<dbReference type="PANTHER" id="PTHR33693:SF1">
    <property type="entry name" value="TYPE-4 URACIL-DNA GLYCOSYLASE"/>
    <property type="match status" value="1"/>
</dbReference>
<evidence type="ECO:0000256" key="7">
    <source>
        <dbReference type="ARBA" id="ARBA00023204"/>
    </source>
</evidence>
<dbReference type="PANTHER" id="PTHR33693">
    <property type="entry name" value="TYPE-5 URACIL-DNA GLYCOSYLASE"/>
    <property type="match status" value="1"/>
</dbReference>
<evidence type="ECO:0000256" key="5">
    <source>
        <dbReference type="ARBA" id="ARBA00023004"/>
    </source>
</evidence>
<sequence>MPLELDSRQRAMLQEMGVHVWLPETAFVPPAELLQPEAVASAPQPALADYDDDEAYRYDEAYDNDPSLGYASAPRAPEPKPQAAPSATAPGRAPVATPAARPAAPAIVAVDNAEIAQADWSGLAATAAQCSACGLCAGRKNSTLCAPAFAGVASLAAPLAARADWMFVGDPPDEDEDREAAPFAQAAGTLMGNMLKACHLSRVGQAQDAAPDAQAAGDPAAKAEQLAYLTNVVKCRPPHSQIPQAADLAQCAAYLNRELALVQPKVIVAMGRFAMQLLLSEQPGLATQPLGKLRGTVYRYRSVPVVVTYHPKALLRNSPDKAKAWADLCLAMATVDGSLQ</sequence>
<keyword evidence="1" id="KW-0004">4Fe-4S</keyword>
<evidence type="ECO:0000313" key="11">
    <source>
        <dbReference type="Proteomes" id="UP000317365"/>
    </source>
</evidence>
<keyword evidence="7" id="KW-0234">DNA repair</keyword>
<reference evidence="11" key="1">
    <citation type="submission" date="2019-02" db="EMBL/GenBank/DDBJ databases">
        <title>Complete genome sequence of Rhodoferax sp. Gr-4.</title>
        <authorList>
            <person name="Jin L."/>
        </authorList>
    </citation>
    <scope>NUCLEOTIDE SEQUENCE [LARGE SCALE GENOMIC DNA]</scope>
    <source>
        <strain evidence="11">Gr-4</strain>
    </source>
</reference>
<evidence type="ECO:0000256" key="3">
    <source>
        <dbReference type="ARBA" id="ARBA00022763"/>
    </source>
</evidence>
<evidence type="ECO:0000256" key="8">
    <source>
        <dbReference type="SAM" id="MobiDB-lite"/>
    </source>
</evidence>
<dbReference type="Pfam" id="PF03167">
    <property type="entry name" value="UDG"/>
    <property type="match status" value="1"/>
</dbReference>
<dbReference type="InterPro" id="IPR005122">
    <property type="entry name" value="Uracil-DNA_glycosylase-like"/>
</dbReference>
<dbReference type="SMART" id="SM00986">
    <property type="entry name" value="UDG"/>
    <property type="match status" value="1"/>
</dbReference>
<dbReference type="InterPro" id="IPR051536">
    <property type="entry name" value="UDG_Type-4/5"/>
</dbReference>
<evidence type="ECO:0000259" key="9">
    <source>
        <dbReference type="SMART" id="SM00986"/>
    </source>
</evidence>
<feature type="region of interest" description="Disordered" evidence="8">
    <location>
        <begin position="67"/>
        <end position="98"/>
    </location>
</feature>
<dbReference type="Proteomes" id="UP000317365">
    <property type="component" value="Chromosome"/>
</dbReference>
<dbReference type="RefSeq" id="WP_142808357.1">
    <property type="nucleotide sequence ID" value="NZ_CP036282.1"/>
</dbReference>
<keyword evidence="4" id="KW-0378">Hydrolase</keyword>
<dbReference type="InterPro" id="IPR036895">
    <property type="entry name" value="Uracil-DNA_glycosylase-like_sf"/>
</dbReference>
<name>A0A515EJQ8_9BURK</name>
<feature type="domain" description="Uracil-DNA glycosylase-like" evidence="9">
    <location>
        <begin position="155"/>
        <end position="329"/>
    </location>
</feature>
<gene>
    <name evidence="10" type="ORF">EXZ61_01230</name>
</gene>
<evidence type="ECO:0000256" key="1">
    <source>
        <dbReference type="ARBA" id="ARBA00022485"/>
    </source>
</evidence>
<dbReference type="EMBL" id="CP036282">
    <property type="protein sequence ID" value="QDL52905.1"/>
    <property type="molecule type" value="Genomic_DNA"/>
</dbReference>
<dbReference type="SMART" id="SM00987">
    <property type="entry name" value="UreE_C"/>
    <property type="match status" value="1"/>
</dbReference>
<keyword evidence="2" id="KW-0479">Metal-binding</keyword>
<dbReference type="KEGG" id="rhg:EXZ61_01230"/>
<organism evidence="10 11">
    <name type="scientific">Rhodoferax aquaticus</name>
    <dbReference type="NCBI Taxonomy" id="2527691"/>
    <lineage>
        <taxon>Bacteria</taxon>
        <taxon>Pseudomonadati</taxon>
        <taxon>Pseudomonadota</taxon>
        <taxon>Betaproteobacteria</taxon>
        <taxon>Burkholderiales</taxon>
        <taxon>Comamonadaceae</taxon>
        <taxon>Rhodoferax</taxon>
    </lineage>
</organism>
<keyword evidence="6" id="KW-0411">Iron-sulfur</keyword>
<dbReference type="CDD" id="cd10030">
    <property type="entry name" value="UDG-F4_TTUDGA_SPO1dp_like"/>
    <property type="match status" value="1"/>
</dbReference>
<dbReference type="SUPFAM" id="SSF52141">
    <property type="entry name" value="Uracil-DNA glycosylase-like"/>
    <property type="match status" value="1"/>
</dbReference>
<keyword evidence="5" id="KW-0408">Iron</keyword>
<dbReference type="GO" id="GO:0046872">
    <property type="term" value="F:metal ion binding"/>
    <property type="evidence" value="ECO:0007669"/>
    <property type="project" value="UniProtKB-KW"/>
</dbReference>
<proteinExistence type="predicted"/>
<evidence type="ECO:0000256" key="6">
    <source>
        <dbReference type="ARBA" id="ARBA00023014"/>
    </source>
</evidence>
<accession>A0A515EJQ8</accession>
<evidence type="ECO:0000313" key="10">
    <source>
        <dbReference type="EMBL" id="QDL52905.1"/>
    </source>
</evidence>
<feature type="compositionally biased region" description="Low complexity" evidence="8">
    <location>
        <begin position="87"/>
        <end position="98"/>
    </location>
</feature>
<dbReference type="GO" id="GO:0097506">
    <property type="term" value="F:deaminated base DNA N-glycosylase activity"/>
    <property type="evidence" value="ECO:0007669"/>
    <property type="project" value="UniProtKB-ARBA"/>
</dbReference>
<dbReference type="GO" id="GO:0006281">
    <property type="term" value="P:DNA repair"/>
    <property type="evidence" value="ECO:0007669"/>
    <property type="project" value="UniProtKB-KW"/>
</dbReference>
<reference evidence="11" key="2">
    <citation type="journal article" date="2020" name="Int. J. Syst. Evol. Microbiol.">
        <title>Genomic insights into a novel species Rhodoferax aquaticus sp. nov., isolated from freshwater.</title>
        <authorList>
            <person name="Li T."/>
            <person name="Zhuo Y."/>
            <person name="Jin C.Z."/>
            <person name="Wu X."/>
            <person name="Ko S.R."/>
            <person name="Jin F.J."/>
            <person name="Ahn C.Y."/>
            <person name="Oh H.M."/>
            <person name="Lee H.G."/>
            <person name="Jin L."/>
        </authorList>
    </citation>
    <scope>NUCLEOTIDE SEQUENCE [LARGE SCALE GENOMIC DNA]</scope>
    <source>
        <strain evidence="11">Gr-4</strain>
    </source>
</reference>
<evidence type="ECO:0000256" key="4">
    <source>
        <dbReference type="ARBA" id="ARBA00022801"/>
    </source>
</evidence>
<protein>
    <submittedName>
        <fullName evidence="10">Uracil-DNA glycosylase</fullName>
    </submittedName>
</protein>
<dbReference type="Gene3D" id="3.40.470.10">
    <property type="entry name" value="Uracil-DNA glycosylase-like domain"/>
    <property type="match status" value="1"/>
</dbReference>
<keyword evidence="11" id="KW-1185">Reference proteome</keyword>